<accession>A0A4Q4KMQ6</accession>
<dbReference type="AlphaFoldDB" id="A0A4Q4KMQ6"/>
<comment type="caution">
    <text evidence="1">The sequence shown here is derived from an EMBL/GenBank/DDBJ whole genome shotgun (WGS) entry which is preliminary data.</text>
</comment>
<gene>
    <name evidence="1" type="ORF">ERX46_04355</name>
</gene>
<name>A0A4Q4KMQ6_9FLAO</name>
<keyword evidence="2" id="KW-1185">Reference proteome</keyword>
<proteinExistence type="predicted"/>
<organism evidence="1 2">
    <name type="scientific">Brumimicrobium glaciale</name>
    <dbReference type="NCBI Taxonomy" id="200475"/>
    <lineage>
        <taxon>Bacteria</taxon>
        <taxon>Pseudomonadati</taxon>
        <taxon>Bacteroidota</taxon>
        <taxon>Flavobacteriia</taxon>
        <taxon>Flavobacteriales</taxon>
        <taxon>Crocinitomicaceae</taxon>
        <taxon>Brumimicrobium</taxon>
    </lineage>
</organism>
<dbReference type="Proteomes" id="UP000293952">
    <property type="component" value="Unassembled WGS sequence"/>
</dbReference>
<evidence type="ECO:0000313" key="2">
    <source>
        <dbReference type="Proteomes" id="UP000293952"/>
    </source>
</evidence>
<evidence type="ECO:0000313" key="1">
    <source>
        <dbReference type="EMBL" id="RYM34612.1"/>
    </source>
</evidence>
<dbReference type="EMBL" id="SETE01000002">
    <property type="protein sequence ID" value="RYM34612.1"/>
    <property type="molecule type" value="Genomic_DNA"/>
</dbReference>
<reference evidence="1 2" key="1">
    <citation type="submission" date="2019-02" db="EMBL/GenBank/DDBJ databases">
        <title>Genome sequence of the sea-ice species Brumimicrobium glaciale.</title>
        <authorList>
            <person name="Bowman J.P."/>
        </authorList>
    </citation>
    <scope>NUCLEOTIDE SEQUENCE [LARGE SCALE GENOMIC DNA]</scope>
    <source>
        <strain evidence="1 2">IC156</strain>
    </source>
</reference>
<dbReference type="RefSeq" id="WP_130092621.1">
    <property type="nucleotide sequence ID" value="NZ_SETE01000002.1"/>
</dbReference>
<dbReference type="OrthoDB" id="1116689at2"/>
<sequence length="367" mass="41914">MRLAGTYHPIPYLIERITEFLPGVTVTSAIWVDFDKQIYTTNDANSLNDYLKVKAQNIRNTKLNSEWSNQSEPFSEIKKSKNQLTFEDEDAMNVLKLYFPSPVDDFKDLILIAFPQNVFLKSLNAKFKGISTQEKHILSNILSSIFSAEHKRVIEEREFLSSVEYINRKKDARIKQLTDDLKSTEQLYSSSIRNIINDFKNKLEKQLNKTFVINNHVIYKLAKERLTIENIELAIKNAVYLAYNLSVSEDSIQITVDHIQLDKLQQIKNKPASATIVNDGRTATLLDKYEEAAIRASAFGMVINGKNVAAQLDPPVTPPAITDAIKKKKTKIAYLLQQYPEKWSNIRKEIRPISILDQSINSISNAS</sequence>
<protein>
    <submittedName>
        <fullName evidence="1">Uncharacterized protein</fullName>
    </submittedName>
</protein>